<dbReference type="EMBL" id="CM042021">
    <property type="protein sequence ID" value="KAI3816858.1"/>
    <property type="molecule type" value="Genomic_DNA"/>
</dbReference>
<reference evidence="1 2" key="2">
    <citation type="journal article" date="2022" name="Mol. Ecol. Resour.">
        <title>The genomes of chicory, endive, great burdock and yacon provide insights into Asteraceae paleo-polyploidization history and plant inulin production.</title>
        <authorList>
            <person name="Fan W."/>
            <person name="Wang S."/>
            <person name="Wang H."/>
            <person name="Wang A."/>
            <person name="Jiang F."/>
            <person name="Liu H."/>
            <person name="Zhao H."/>
            <person name="Xu D."/>
            <person name="Zhang Y."/>
        </authorList>
    </citation>
    <scope>NUCLEOTIDE SEQUENCE [LARGE SCALE GENOMIC DNA]</scope>
    <source>
        <strain evidence="2">cv. Yunnan</strain>
        <tissue evidence="1">Leaves</tissue>
    </source>
</reference>
<evidence type="ECO:0000313" key="2">
    <source>
        <dbReference type="Proteomes" id="UP001056120"/>
    </source>
</evidence>
<accession>A0ACB9JAZ2</accession>
<protein>
    <submittedName>
        <fullName evidence="1">Uncharacterized protein</fullName>
    </submittedName>
</protein>
<name>A0ACB9JAZ2_9ASTR</name>
<gene>
    <name evidence="1" type="ORF">L1987_10641</name>
</gene>
<proteinExistence type="predicted"/>
<keyword evidence="2" id="KW-1185">Reference proteome</keyword>
<reference evidence="2" key="1">
    <citation type="journal article" date="2022" name="Mol. Ecol. Resour.">
        <title>The genomes of chicory, endive, great burdock and yacon provide insights into Asteraceae palaeo-polyploidization history and plant inulin production.</title>
        <authorList>
            <person name="Fan W."/>
            <person name="Wang S."/>
            <person name="Wang H."/>
            <person name="Wang A."/>
            <person name="Jiang F."/>
            <person name="Liu H."/>
            <person name="Zhao H."/>
            <person name="Xu D."/>
            <person name="Zhang Y."/>
        </authorList>
    </citation>
    <scope>NUCLEOTIDE SEQUENCE [LARGE SCALE GENOMIC DNA]</scope>
    <source>
        <strain evidence="2">cv. Yunnan</strain>
    </source>
</reference>
<evidence type="ECO:0000313" key="1">
    <source>
        <dbReference type="EMBL" id="KAI3816858.1"/>
    </source>
</evidence>
<dbReference type="Proteomes" id="UP001056120">
    <property type="component" value="Linkage Group LG04"/>
</dbReference>
<sequence>MGKQVSVTSAVNKIIILLLTIILIRDLDDEPRVMILERTGIIGEDCLTSEAINFFEEDHNIVECLAKWWEDQKIQDHGVRRKVSSSNGKQSVWLDKYGTDGKEEDGSHWRIMKKHKGEKHSSKYNTHEEVSNQRDPASKSEDLNGRKKHKIWSSKNREPEKNMPTSKVNFQQSFNGADISNQSLGCYTFNMGSDKLQLVEIDSTSHTPKGRPRCLLYNQIAAKQAKLVEIAARINTTSENSLLLSSIRGISFRNIKQFSAKINEAGEVNIDANMVEEEPILVNENENLVGPDPEKIGGWNNKPGLGNRVAEKHKIQTPIRDYDRFKEKGKGNEHVIVNVSSRNVVNKTRQQVIPEKSTEEVLLEAPVVITHTETNLETRPRLNENLGVKDSGHTHKTIHKKPMVSLLETKNRFALLDEEEYFRHLSSLYNFGDGYLAAVRFRTYGSATEEDNGSHTDSHMEDVESETDGNAVFMKSDGPATNSHATFPTSINSPEVDIRTSHASGREGNMQKTV</sequence>
<comment type="caution">
    <text evidence="1">The sequence shown here is derived from an EMBL/GenBank/DDBJ whole genome shotgun (WGS) entry which is preliminary data.</text>
</comment>
<organism evidence="1 2">
    <name type="scientific">Smallanthus sonchifolius</name>
    <dbReference type="NCBI Taxonomy" id="185202"/>
    <lineage>
        <taxon>Eukaryota</taxon>
        <taxon>Viridiplantae</taxon>
        <taxon>Streptophyta</taxon>
        <taxon>Embryophyta</taxon>
        <taxon>Tracheophyta</taxon>
        <taxon>Spermatophyta</taxon>
        <taxon>Magnoliopsida</taxon>
        <taxon>eudicotyledons</taxon>
        <taxon>Gunneridae</taxon>
        <taxon>Pentapetalae</taxon>
        <taxon>asterids</taxon>
        <taxon>campanulids</taxon>
        <taxon>Asterales</taxon>
        <taxon>Asteraceae</taxon>
        <taxon>Asteroideae</taxon>
        <taxon>Heliantheae alliance</taxon>
        <taxon>Millerieae</taxon>
        <taxon>Smallanthus</taxon>
    </lineage>
</organism>